<accession>A0A2J8AHA0</accession>
<dbReference type="Pfam" id="PF16655">
    <property type="entry name" value="PhoD_N"/>
    <property type="match status" value="1"/>
</dbReference>
<sequence>MARSARAALPLALLALLLAAPLAPAQPADCPPAPEVSHVTLSAACASGPVARSAIGCSIYRLCADASVSPPLYSALCATWRVASSLCSDDAAVVAAVGICPGCGAPALLEERLAVFEALLPKLAINLEQMRPADWARVVADPDLAAKVVMIKVAFPGLNVEGLLVRHPRTLLWSRQQLQTNLEQGLFGAKASAVDRGMHGAEAVHPEAVSVQAAAQAAAAVQAIRFDRGVTAGAGTADGTNVIGTWLSVRPHALSGSAADAAAPPHTGAELASDSTFSPGSTVASGAALASAASLYHASVLVSGLQPGQTYFFRFQLAGPAAPGSHLESPVGSFTLPAAGTGPGC</sequence>
<evidence type="ECO:0000313" key="3">
    <source>
        <dbReference type="EMBL" id="PNH11876.1"/>
    </source>
</evidence>
<evidence type="ECO:0000259" key="2">
    <source>
        <dbReference type="Pfam" id="PF16655"/>
    </source>
</evidence>
<gene>
    <name evidence="3" type="ORF">TSOC_001285</name>
</gene>
<evidence type="ECO:0000313" key="4">
    <source>
        <dbReference type="Proteomes" id="UP000236333"/>
    </source>
</evidence>
<dbReference type="AlphaFoldDB" id="A0A2J8AHA0"/>
<feature type="chain" id="PRO_5014324761" description="Phospholipase D N-terminal domain-containing protein" evidence="1">
    <location>
        <begin position="26"/>
        <end position="345"/>
    </location>
</feature>
<keyword evidence="1" id="KW-0732">Signal</keyword>
<protein>
    <recommendedName>
        <fullName evidence="2">Phospholipase D N-terminal domain-containing protein</fullName>
    </recommendedName>
</protein>
<proteinExistence type="predicted"/>
<dbReference type="InterPro" id="IPR032093">
    <property type="entry name" value="PhoD_N"/>
</dbReference>
<feature type="signal peptide" evidence="1">
    <location>
        <begin position="1"/>
        <end position="25"/>
    </location>
</feature>
<reference evidence="3 4" key="1">
    <citation type="journal article" date="2017" name="Mol. Biol. Evol.">
        <title>The 4-celled Tetrabaena socialis nuclear genome reveals the essential components for genetic control of cell number at the origin of multicellularity in the volvocine lineage.</title>
        <authorList>
            <person name="Featherston J."/>
            <person name="Arakaki Y."/>
            <person name="Hanschen E.R."/>
            <person name="Ferris P.J."/>
            <person name="Michod R.E."/>
            <person name="Olson B.J.S.C."/>
            <person name="Nozaki H."/>
            <person name="Durand P.M."/>
        </authorList>
    </citation>
    <scope>NUCLEOTIDE SEQUENCE [LARGE SCALE GENOMIC DNA]</scope>
    <source>
        <strain evidence="3 4">NIES-571</strain>
    </source>
</reference>
<dbReference type="Proteomes" id="UP000236333">
    <property type="component" value="Unassembled WGS sequence"/>
</dbReference>
<dbReference type="OrthoDB" id="539352at2759"/>
<keyword evidence="4" id="KW-1185">Reference proteome</keyword>
<name>A0A2J8AHA0_9CHLO</name>
<dbReference type="Gene3D" id="2.60.40.380">
    <property type="entry name" value="Purple acid phosphatase-like, N-terminal"/>
    <property type="match status" value="1"/>
</dbReference>
<comment type="caution">
    <text evidence="3">The sequence shown here is derived from an EMBL/GenBank/DDBJ whole genome shotgun (WGS) entry which is preliminary data.</text>
</comment>
<dbReference type="EMBL" id="PGGS01000020">
    <property type="protein sequence ID" value="PNH11876.1"/>
    <property type="molecule type" value="Genomic_DNA"/>
</dbReference>
<feature type="domain" description="Phospholipase D N-terminal" evidence="2">
    <location>
        <begin position="255"/>
        <end position="334"/>
    </location>
</feature>
<evidence type="ECO:0000256" key="1">
    <source>
        <dbReference type="SAM" id="SignalP"/>
    </source>
</evidence>
<organism evidence="3 4">
    <name type="scientific">Tetrabaena socialis</name>
    <dbReference type="NCBI Taxonomy" id="47790"/>
    <lineage>
        <taxon>Eukaryota</taxon>
        <taxon>Viridiplantae</taxon>
        <taxon>Chlorophyta</taxon>
        <taxon>core chlorophytes</taxon>
        <taxon>Chlorophyceae</taxon>
        <taxon>CS clade</taxon>
        <taxon>Chlamydomonadales</taxon>
        <taxon>Tetrabaenaceae</taxon>
        <taxon>Tetrabaena</taxon>
    </lineage>
</organism>